<dbReference type="EMBL" id="KM879221">
    <property type="protein sequence ID" value="AIU44283.1"/>
    <property type="molecule type" value="Genomic_DNA"/>
</dbReference>
<dbReference type="RefSeq" id="YP_009148392.1">
    <property type="nucleotide sequence ID" value="NC_027348.2"/>
</dbReference>
<proteinExistence type="predicted"/>
<name>A0A097PAM8_9CAUD</name>
<evidence type="ECO:0000313" key="1">
    <source>
        <dbReference type="EMBL" id="AIU44283.1"/>
    </source>
</evidence>
<sequence>MARAYAVFIAILVLIVVLFQLAINEVQAKKQSPVINRVEPRNHGMESMCFEGVYVFINNHGHMFQPVGHKGSGIFCEDRP</sequence>
<gene>
    <name evidence="1" type="ORF">RG2014_029</name>
</gene>
<organism evidence="1 2">
    <name type="scientific">Delftia phage RG-2014</name>
    <dbReference type="NCBI Taxonomy" id="1563661"/>
    <lineage>
        <taxon>Viruses</taxon>
        <taxon>Duplodnaviria</taxon>
        <taxon>Heunggongvirae</taxon>
        <taxon>Uroviricota</taxon>
        <taxon>Caudoviricetes</taxon>
        <taxon>Schitoviridae</taxon>
        <taxon>Dendoorenvirus</taxon>
        <taxon>Dendoorenvirus RG2014</taxon>
    </lineage>
</organism>
<reference evidence="2" key="1">
    <citation type="submission" date="2014-10" db="EMBL/GenBank/DDBJ databases">
        <title>Draft genome sequence of lytic bacteriophage specific to a multidrug resistant bacterium Delftia tsuruhatensis ARB-1.</title>
        <authorList>
            <person name="Bhattacharjee A.S."/>
            <person name="Motlagh A.M."/>
            <person name="Goel R."/>
        </authorList>
    </citation>
    <scope>NUCLEOTIDE SEQUENCE [LARGE SCALE GENOMIC DNA]</scope>
</reference>
<dbReference type="Proteomes" id="UP000030040">
    <property type="component" value="Segment"/>
</dbReference>
<keyword evidence="2" id="KW-1185">Reference proteome</keyword>
<dbReference type="GeneID" id="24638714"/>
<protein>
    <submittedName>
        <fullName evidence="1">Uncharacterized protein</fullName>
    </submittedName>
</protein>
<dbReference type="KEGG" id="vg:24638714"/>
<evidence type="ECO:0000313" key="2">
    <source>
        <dbReference type="Proteomes" id="UP000030040"/>
    </source>
</evidence>
<accession>A0A097PAM8</accession>